<dbReference type="PROSITE" id="PS00723">
    <property type="entry name" value="POLYPRENYL_SYNTHASE_1"/>
    <property type="match status" value="1"/>
</dbReference>
<sequence>MDQVWSNYKEALDEVEEQIKKGLDSEVTLINKVAYHILSSGGKRIRPLLLIISAQLCQSVDKRHIHLAGMVEFIHTATLLHDDVLDNAEVRRGIPAARLLWGNQASILVGDYLYTLAVCQAVKMENFEINYLLSTTCRRMSEGETLQLVHSRDLDLTEATYLQIIEYKTAALLSAACKLGGIIGNESDEKKEALSRYGRNLGIAFQVADDTLDYVADRARLGKSPGKDIKEGKVTLPLLHLLQHCSSKDKRELKKVIKKAALLKRDLSFVTGLMEQYGSIAYARKKAQDYANRAKSDLSIFSDSLHRQALCTVADYVVRRDH</sequence>
<dbReference type="PANTHER" id="PTHR12001">
    <property type="entry name" value="GERANYLGERANYL PYROPHOSPHATE SYNTHASE"/>
    <property type="match status" value="1"/>
</dbReference>
<dbReference type="GO" id="GO:0046872">
    <property type="term" value="F:metal ion binding"/>
    <property type="evidence" value="ECO:0007669"/>
    <property type="project" value="UniProtKB-KW"/>
</dbReference>
<dbReference type="InterPro" id="IPR033749">
    <property type="entry name" value="Polyprenyl_synt_CS"/>
</dbReference>
<dbReference type="GO" id="GO:0004659">
    <property type="term" value="F:prenyltransferase activity"/>
    <property type="evidence" value="ECO:0007669"/>
    <property type="project" value="InterPro"/>
</dbReference>
<keyword evidence="4" id="KW-0479">Metal-binding</keyword>
<keyword evidence="5" id="KW-0460">Magnesium</keyword>
<evidence type="ECO:0000256" key="1">
    <source>
        <dbReference type="ARBA" id="ARBA00001946"/>
    </source>
</evidence>
<dbReference type="CDD" id="cd00685">
    <property type="entry name" value="Trans_IPPS_HT"/>
    <property type="match status" value="1"/>
</dbReference>
<proteinExistence type="inferred from homology"/>
<keyword evidence="3 6" id="KW-0808">Transferase</keyword>
<accession>A0A7X6DMK8</accession>
<dbReference type="Pfam" id="PF00348">
    <property type="entry name" value="polyprenyl_synt"/>
    <property type="match status" value="1"/>
</dbReference>
<comment type="caution">
    <text evidence="7">The sequence shown here is derived from an EMBL/GenBank/DDBJ whole genome shotgun (WGS) entry which is preliminary data.</text>
</comment>
<keyword evidence="8" id="KW-1185">Reference proteome</keyword>
<dbReference type="GO" id="GO:0008299">
    <property type="term" value="P:isoprenoid biosynthetic process"/>
    <property type="evidence" value="ECO:0007669"/>
    <property type="project" value="InterPro"/>
</dbReference>
<dbReference type="Gene3D" id="1.10.600.10">
    <property type="entry name" value="Farnesyl Diphosphate Synthase"/>
    <property type="match status" value="1"/>
</dbReference>
<dbReference type="SUPFAM" id="SSF48576">
    <property type="entry name" value="Terpenoid synthases"/>
    <property type="match status" value="1"/>
</dbReference>
<dbReference type="AlphaFoldDB" id="A0A7X6DMK8"/>
<dbReference type="Proteomes" id="UP000534783">
    <property type="component" value="Unassembled WGS sequence"/>
</dbReference>
<evidence type="ECO:0000313" key="8">
    <source>
        <dbReference type="Proteomes" id="UP000534783"/>
    </source>
</evidence>
<gene>
    <name evidence="7" type="ORF">MNODULE_04120</name>
</gene>
<evidence type="ECO:0000256" key="3">
    <source>
        <dbReference type="ARBA" id="ARBA00022679"/>
    </source>
</evidence>
<name>A0A7X6DMK8_9BACT</name>
<evidence type="ECO:0000256" key="6">
    <source>
        <dbReference type="RuleBase" id="RU004466"/>
    </source>
</evidence>
<evidence type="ECO:0000256" key="2">
    <source>
        <dbReference type="ARBA" id="ARBA00006706"/>
    </source>
</evidence>
<comment type="similarity">
    <text evidence="2 6">Belongs to the FPP/GGPP synthase family.</text>
</comment>
<comment type="cofactor">
    <cofactor evidence="1">
        <name>Mg(2+)</name>
        <dbReference type="ChEBI" id="CHEBI:18420"/>
    </cofactor>
</comment>
<dbReference type="RefSeq" id="WP_168058209.1">
    <property type="nucleotide sequence ID" value="NZ_VTOW01000001.1"/>
</dbReference>
<dbReference type="PANTHER" id="PTHR12001:SF69">
    <property type="entry name" value="ALL TRANS-POLYPRENYL-DIPHOSPHATE SYNTHASE PDSS1"/>
    <property type="match status" value="1"/>
</dbReference>
<evidence type="ECO:0000313" key="7">
    <source>
        <dbReference type="EMBL" id="NKE69930.1"/>
    </source>
</evidence>
<evidence type="ECO:0000256" key="4">
    <source>
        <dbReference type="ARBA" id="ARBA00022723"/>
    </source>
</evidence>
<dbReference type="InterPro" id="IPR008949">
    <property type="entry name" value="Isoprenoid_synthase_dom_sf"/>
</dbReference>
<evidence type="ECO:0000256" key="5">
    <source>
        <dbReference type="ARBA" id="ARBA00022842"/>
    </source>
</evidence>
<dbReference type="InterPro" id="IPR000092">
    <property type="entry name" value="Polyprenyl_synt"/>
</dbReference>
<protein>
    <submittedName>
        <fullName evidence="7">Polyprenyl synthetase family protein</fullName>
    </submittedName>
</protein>
<dbReference type="EMBL" id="VTOW01000001">
    <property type="protein sequence ID" value="NKE69930.1"/>
    <property type="molecule type" value="Genomic_DNA"/>
</dbReference>
<dbReference type="SFLD" id="SFLDS00005">
    <property type="entry name" value="Isoprenoid_Synthase_Type_I"/>
    <property type="match status" value="1"/>
</dbReference>
<organism evidence="7 8">
    <name type="scientific">Candidatus Manganitrophus noduliformans</name>
    <dbReference type="NCBI Taxonomy" id="2606439"/>
    <lineage>
        <taxon>Bacteria</taxon>
        <taxon>Pseudomonadati</taxon>
        <taxon>Nitrospirota</taxon>
        <taxon>Nitrospiria</taxon>
        <taxon>Candidatus Troglogloeales</taxon>
        <taxon>Candidatus Manganitrophaceae</taxon>
        <taxon>Candidatus Manganitrophus</taxon>
    </lineage>
</organism>
<reference evidence="7 8" key="1">
    <citation type="journal article" date="2020" name="Nature">
        <title>Bacterial chemolithoautotrophy via manganese oxidation.</title>
        <authorList>
            <person name="Yu H."/>
            <person name="Leadbetter J.R."/>
        </authorList>
    </citation>
    <scope>NUCLEOTIDE SEQUENCE [LARGE SCALE GENOMIC DNA]</scope>
    <source>
        <strain evidence="7 8">Mn-1</strain>
    </source>
</reference>